<dbReference type="GO" id="GO:0004527">
    <property type="term" value="F:exonuclease activity"/>
    <property type="evidence" value="ECO:0007669"/>
    <property type="project" value="UniProtKB-KW"/>
</dbReference>
<reference evidence="3 4" key="1">
    <citation type="journal article" date="2011" name="Int. J. Syst. Evol. Microbiol.">
        <title>Zhongshania antarctica gen. nov., sp. nov. and Zhongshania guokunii sp. nov., gammaproteobacteria respectively isolated from coastal attached (fast) ice and surface seawater of the Antarctic.</title>
        <authorList>
            <person name="Li H.J."/>
            <person name="Zhang X.Y."/>
            <person name="Chen C.X."/>
            <person name="Zhang Y.J."/>
            <person name="Gao Z.M."/>
            <person name="Yu Y."/>
            <person name="Chen X.L."/>
            <person name="Chen B."/>
            <person name="Zhang Y.Z."/>
        </authorList>
    </citation>
    <scope>NUCLEOTIDE SEQUENCE [LARGE SCALE GENOMIC DNA]</scope>
    <source>
        <strain evidence="3 4">15-R06ZXC-3</strain>
    </source>
</reference>
<dbReference type="Gene3D" id="3.60.21.10">
    <property type="match status" value="1"/>
</dbReference>
<feature type="domain" description="Calcineurin-like phosphoesterase" evidence="2">
    <location>
        <begin position="2"/>
        <end position="195"/>
    </location>
</feature>
<gene>
    <name evidence="3" type="ORF">AB4874_15940</name>
</gene>
<keyword evidence="4" id="KW-1185">Reference proteome</keyword>
<accession>A0ABV3TPS3</accession>
<dbReference type="CDD" id="cd00840">
    <property type="entry name" value="MPP_Mre11_N"/>
    <property type="match status" value="1"/>
</dbReference>
<dbReference type="EMBL" id="JBFRYC010000012">
    <property type="protein sequence ID" value="MEX1663119.1"/>
    <property type="molecule type" value="Genomic_DNA"/>
</dbReference>
<dbReference type="InterPro" id="IPR029052">
    <property type="entry name" value="Metallo-depent_PP-like"/>
</dbReference>
<evidence type="ECO:0000259" key="2">
    <source>
        <dbReference type="Pfam" id="PF00149"/>
    </source>
</evidence>
<dbReference type="Proteomes" id="UP001557465">
    <property type="component" value="Unassembled WGS sequence"/>
</dbReference>
<evidence type="ECO:0000256" key="1">
    <source>
        <dbReference type="ARBA" id="ARBA00022801"/>
    </source>
</evidence>
<evidence type="ECO:0000313" key="3">
    <source>
        <dbReference type="EMBL" id="MEX1663119.1"/>
    </source>
</evidence>
<dbReference type="PANTHER" id="PTHR30337">
    <property type="entry name" value="COMPONENT OF ATP-DEPENDENT DSDNA EXONUCLEASE"/>
    <property type="match status" value="1"/>
</dbReference>
<dbReference type="InterPro" id="IPR004843">
    <property type="entry name" value="Calcineurin-like_PHP"/>
</dbReference>
<comment type="caution">
    <text evidence="3">The sequence shown here is derived from an EMBL/GenBank/DDBJ whole genome shotgun (WGS) entry which is preliminary data.</text>
</comment>
<dbReference type="SUPFAM" id="SSF56300">
    <property type="entry name" value="Metallo-dependent phosphatases"/>
    <property type="match status" value="1"/>
</dbReference>
<keyword evidence="3" id="KW-0540">Nuclease</keyword>
<evidence type="ECO:0000313" key="4">
    <source>
        <dbReference type="Proteomes" id="UP001557465"/>
    </source>
</evidence>
<organism evidence="3 4">
    <name type="scientific">Thioclava arctica</name>
    <dbReference type="NCBI Taxonomy" id="3238301"/>
    <lineage>
        <taxon>Bacteria</taxon>
        <taxon>Pseudomonadati</taxon>
        <taxon>Pseudomonadota</taxon>
        <taxon>Alphaproteobacteria</taxon>
        <taxon>Rhodobacterales</taxon>
        <taxon>Paracoccaceae</taxon>
        <taxon>Thioclava</taxon>
    </lineage>
</organism>
<dbReference type="InterPro" id="IPR050535">
    <property type="entry name" value="DNA_Repair-Maintenance_Comp"/>
</dbReference>
<proteinExistence type="predicted"/>
<sequence length="393" mass="42433">MMRLLVSADIHLGSPIRSVALRNPDLGDRLKQASRDTFAEIIDLAISEQVDALVLAGDIFDNGYPDLKARAFLISQLARASEAGVPTVLIRGNHDALLDHKAHGDLGPNVHVLHNGAPTVEIGGTAFHGLSFDAAHVAKSFLPDYPRPVPGKRNVGLMHTSLDGAQGHDPYAPCAERDLMAYGYDLWCLGHIHAPFERVDGPVLAVMPGIPQPRHFGERNGGAVTIVSVGEGTPEFERRAIGHLGFSECALDLSACADQQEVLRSLRDTLMSAQVPGRDMAVRLHVTSDRHGTELVTELAAEVLDSIDGVFLDKVKSAPPPRKPGAETDDLVRLMQDELTEDGFRQAALQQLEELRLALPSEIMDELDESGLDTLLEEAIAEVSLTLHAGALR</sequence>
<dbReference type="Pfam" id="PF00149">
    <property type="entry name" value="Metallophos"/>
    <property type="match status" value="1"/>
</dbReference>
<dbReference type="InterPro" id="IPR041796">
    <property type="entry name" value="Mre11_N"/>
</dbReference>
<name>A0ABV3TPS3_9RHOB</name>
<keyword evidence="1" id="KW-0378">Hydrolase</keyword>
<dbReference type="RefSeq" id="WP_368392711.1">
    <property type="nucleotide sequence ID" value="NZ_JBFRYC010000012.1"/>
</dbReference>
<dbReference type="PANTHER" id="PTHR30337:SF7">
    <property type="entry name" value="PHOSPHOESTERASE"/>
    <property type="match status" value="1"/>
</dbReference>
<protein>
    <submittedName>
        <fullName evidence="3">Exonuclease SbcCD subunit D</fullName>
    </submittedName>
</protein>
<keyword evidence="3" id="KW-0269">Exonuclease</keyword>